<dbReference type="AlphaFoldDB" id="A0A8I6RMK0"/>
<evidence type="ECO:0000313" key="14">
    <source>
        <dbReference type="EnsemblMetazoa" id="XP_014249082.1"/>
    </source>
</evidence>
<keyword evidence="6 11" id="KW-0297">G-protein coupled receptor</keyword>
<evidence type="ECO:0000256" key="7">
    <source>
        <dbReference type="ARBA" id="ARBA00023136"/>
    </source>
</evidence>
<dbReference type="SUPFAM" id="SSF81321">
    <property type="entry name" value="Family A G protein-coupled receptor-like"/>
    <property type="match status" value="1"/>
</dbReference>
<dbReference type="PROSITE" id="PS50262">
    <property type="entry name" value="G_PROTEIN_RECEP_F1_2"/>
    <property type="match status" value="1"/>
</dbReference>
<feature type="transmembrane region" description="Helical" evidence="12">
    <location>
        <begin position="33"/>
        <end position="55"/>
    </location>
</feature>
<dbReference type="InterPro" id="IPR017452">
    <property type="entry name" value="GPCR_Rhodpsn_7TM"/>
</dbReference>
<dbReference type="GO" id="GO:0007204">
    <property type="term" value="P:positive regulation of cytosolic calcium ion concentration"/>
    <property type="evidence" value="ECO:0007669"/>
    <property type="project" value="TreeGrafter"/>
</dbReference>
<evidence type="ECO:0000259" key="13">
    <source>
        <dbReference type="PROSITE" id="PS50262"/>
    </source>
</evidence>
<dbReference type="Proteomes" id="UP000494040">
    <property type="component" value="Unassembled WGS sequence"/>
</dbReference>
<feature type="transmembrane region" description="Helical" evidence="12">
    <location>
        <begin position="107"/>
        <end position="129"/>
    </location>
</feature>
<dbReference type="Gene3D" id="1.20.1070.10">
    <property type="entry name" value="Rhodopsin 7-helix transmembrane proteins"/>
    <property type="match status" value="1"/>
</dbReference>
<name>A0A8I6RMK0_CIMLE</name>
<dbReference type="RefSeq" id="XP_024081978.1">
    <property type="nucleotide sequence ID" value="XM_024226210.1"/>
</dbReference>
<proteinExistence type="inferred from homology"/>
<dbReference type="RefSeq" id="XP_014249083.1">
    <property type="nucleotide sequence ID" value="XM_014393597.2"/>
</dbReference>
<comment type="subcellular location">
    <subcellularLocation>
        <location evidence="1">Cell membrane</location>
        <topology evidence="1">Multi-pass membrane protein</topology>
    </subcellularLocation>
</comment>
<evidence type="ECO:0000256" key="11">
    <source>
        <dbReference type="RuleBase" id="RU000688"/>
    </source>
</evidence>
<keyword evidence="4 11" id="KW-0812">Transmembrane</keyword>
<dbReference type="EnsemblMetazoa" id="XM_014393597.2">
    <property type="protein sequence ID" value="XP_014249083.1"/>
    <property type="gene ID" value="LOC106666408"/>
</dbReference>
<evidence type="ECO:0000256" key="6">
    <source>
        <dbReference type="ARBA" id="ARBA00023040"/>
    </source>
</evidence>
<comment type="similarity">
    <text evidence="2 11">Belongs to the G-protein coupled receptor 1 family.</text>
</comment>
<dbReference type="GO" id="GO:0007189">
    <property type="term" value="P:adenylate cyclase-activating G protein-coupled receptor signaling pathway"/>
    <property type="evidence" value="ECO:0007669"/>
    <property type="project" value="TreeGrafter"/>
</dbReference>
<evidence type="ECO:0000256" key="10">
    <source>
        <dbReference type="ARBA" id="ARBA00023224"/>
    </source>
</evidence>
<feature type="transmembrane region" description="Helical" evidence="12">
    <location>
        <begin position="150"/>
        <end position="172"/>
    </location>
</feature>
<organism evidence="14 15">
    <name type="scientific">Cimex lectularius</name>
    <name type="common">Bed bug</name>
    <name type="synonym">Acanthia lectularia</name>
    <dbReference type="NCBI Taxonomy" id="79782"/>
    <lineage>
        <taxon>Eukaryota</taxon>
        <taxon>Metazoa</taxon>
        <taxon>Ecdysozoa</taxon>
        <taxon>Arthropoda</taxon>
        <taxon>Hexapoda</taxon>
        <taxon>Insecta</taxon>
        <taxon>Pterygota</taxon>
        <taxon>Neoptera</taxon>
        <taxon>Paraneoptera</taxon>
        <taxon>Hemiptera</taxon>
        <taxon>Heteroptera</taxon>
        <taxon>Panheteroptera</taxon>
        <taxon>Cimicomorpha</taxon>
        <taxon>Cimicidae</taxon>
        <taxon>Cimex</taxon>
    </lineage>
</organism>
<accession>A0A8I6RMK0</accession>
<keyword evidence="8 11" id="KW-0675">Receptor</keyword>
<feature type="transmembrane region" description="Helical" evidence="12">
    <location>
        <begin position="67"/>
        <end position="87"/>
    </location>
</feature>
<dbReference type="OMA" id="HMITRYI"/>
<keyword evidence="7 12" id="KW-0472">Membrane</keyword>
<dbReference type="Pfam" id="PF00001">
    <property type="entry name" value="7tm_1"/>
    <property type="match status" value="1"/>
</dbReference>
<evidence type="ECO:0000256" key="1">
    <source>
        <dbReference type="ARBA" id="ARBA00004651"/>
    </source>
</evidence>
<dbReference type="GeneID" id="106666408"/>
<dbReference type="RefSeq" id="XP_014249082.1">
    <property type="nucleotide sequence ID" value="XM_014393596.2"/>
</dbReference>
<keyword evidence="10 11" id="KW-0807">Transducer</keyword>
<evidence type="ECO:0000256" key="4">
    <source>
        <dbReference type="ARBA" id="ARBA00022692"/>
    </source>
</evidence>
<dbReference type="InterPro" id="IPR000276">
    <property type="entry name" value="GPCR_Rhodpsn"/>
</dbReference>
<dbReference type="InterPro" id="IPR008365">
    <property type="entry name" value="Prostanoid_rcpt"/>
</dbReference>
<evidence type="ECO:0000256" key="3">
    <source>
        <dbReference type="ARBA" id="ARBA00022475"/>
    </source>
</evidence>
<evidence type="ECO:0000313" key="15">
    <source>
        <dbReference type="Proteomes" id="UP000494040"/>
    </source>
</evidence>
<evidence type="ECO:0000256" key="12">
    <source>
        <dbReference type="SAM" id="Phobius"/>
    </source>
</evidence>
<evidence type="ECO:0000256" key="9">
    <source>
        <dbReference type="ARBA" id="ARBA00023180"/>
    </source>
</evidence>
<dbReference type="EnsemblMetazoa" id="XM_024226210.1">
    <property type="protein sequence ID" value="XP_024081978.1"/>
    <property type="gene ID" value="LOC106666408"/>
</dbReference>
<keyword evidence="15" id="KW-1185">Reference proteome</keyword>
<dbReference type="GO" id="GO:0004930">
    <property type="term" value="F:G protein-coupled receptor activity"/>
    <property type="evidence" value="ECO:0007669"/>
    <property type="project" value="UniProtKB-KW"/>
</dbReference>
<evidence type="ECO:0000256" key="2">
    <source>
        <dbReference type="ARBA" id="ARBA00010663"/>
    </source>
</evidence>
<dbReference type="PANTHER" id="PTHR11866:SF16">
    <property type="entry name" value="PROSTAGLANDIN E2 RECEPTOR EP4 SUBTYPE-LIKE PROTEIN"/>
    <property type="match status" value="1"/>
</dbReference>
<feature type="transmembrane region" description="Helical" evidence="12">
    <location>
        <begin position="252"/>
        <end position="273"/>
    </location>
</feature>
<dbReference type="PROSITE" id="PS00237">
    <property type="entry name" value="G_PROTEIN_RECEP_F1_1"/>
    <property type="match status" value="1"/>
</dbReference>
<dbReference type="PRINTS" id="PR00237">
    <property type="entry name" value="GPCRRHODOPSN"/>
</dbReference>
<feature type="domain" description="G-protein coupled receptors family 1 profile" evidence="13">
    <location>
        <begin position="45"/>
        <end position="305"/>
    </location>
</feature>
<sequence length="337" mass="38445">MDLDNLANITESLQNATFIAVEKSPTNAQVRHAVITVIYFMGVIGNLSALGFLYASSAAPKNLRHLLVLKCLAFNDLLAVVGMWIQMNLRTLIPSIARSQWFCAFRVIWRCFGIGSGCIVCIMAIDRWIALTRPLFYLKHMTLGTIKKSLLILWAINLLIVCSPLFGFGLYFENGRCVRYKMAVRTLDRVYALVYFSFGFLLCCSLILCNLSVMKNLSAPKQKKKVLVRRISRNRDLTCSASTYEELAFARLMGVLCAVIIICWLPQLITIPISQLYNETEWCKIFMNLGDLIYAVHFTLDPYFYILLRWTWFKSLCRKKVSSRGNSTKTTQELCSL</sequence>
<dbReference type="KEGG" id="clec:106666408"/>
<keyword evidence="3" id="KW-1003">Cell membrane</keyword>
<keyword evidence="5 12" id="KW-1133">Transmembrane helix</keyword>
<dbReference type="GO" id="GO:0005886">
    <property type="term" value="C:plasma membrane"/>
    <property type="evidence" value="ECO:0007669"/>
    <property type="project" value="UniProtKB-SubCell"/>
</dbReference>
<dbReference type="OrthoDB" id="5959154at2759"/>
<dbReference type="PANTHER" id="PTHR11866">
    <property type="entry name" value="G-PROTEIN COUPLED RECEPTOR FAMILY 1 MEMBER"/>
    <property type="match status" value="1"/>
</dbReference>
<evidence type="ECO:0000256" key="8">
    <source>
        <dbReference type="ARBA" id="ARBA00023170"/>
    </source>
</evidence>
<protein>
    <recommendedName>
        <fullName evidence="13">G-protein coupled receptors family 1 profile domain-containing protein</fullName>
    </recommendedName>
</protein>
<feature type="transmembrane region" description="Helical" evidence="12">
    <location>
        <begin position="192"/>
        <end position="213"/>
    </location>
</feature>
<evidence type="ECO:0000256" key="5">
    <source>
        <dbReference type="ARBA" id="ARBA00022989"/>
    </source>
</evidence>
<keyword evidence="9" id="KW-0325">Glycoprotein</keyword>
<dbReference type="EnsemblMetazoa" id="XM_014393596.2">
    <property type="protein sequence ID" value="XP_014249082.1"/>
    <property type="gene ID" value="LOC106666408"/>
</dbReference>
<reference evidence="14" key="1">
    <citation type="submission" date="2022-01" db="UniProtKB">
        <authorList>
            <consortium name="EnsemblMetazoa"/>
        </authorList>
    </citation>
    <scope>IDENTIFICATION</scope>
</reference>